<gene>
    <name evidence="2" type="ORF">MD535_24450</name>
</gene>
<evidence type="ECO:0000313" key="3">
    <source>
        <dbReference type="Proteomes" id="UP001155587"/>
    </source>
</evidence>
<dbReference type="RefSeq" id="WP_265677792.1">
    <property type="nucleotide sequence ID" value="NZ_JAKRRY010000066.1"/>
</dbReference>
<name>A0A9X3CSV6_9VIBR</name>
<keyword evidence="1" id="KW-0732">Signal</keyword>
<evidence type="ECO:0000256" key="1">
    <source>
        <dbReference type="SAM" id="SignalP"/>
    </source>
</evidence>
<evidence type="ECO:0000313" key="2">
    <source>
        <dbReference type="EMBL" id="MCW8349142.1"/>
    </source>
</evidence>
<feature type="chain" id="PRO_5040726786" evidence="1">
    <location>
        <begin position="20"/>
        <end position="152"/>
    </location>
</feature>
<sequence>MKQHVSILLLAIFSASTSASIDSAFKRLNTKMSMCMALVGESQVETNDKWLISLDEDSIKLALLLLKDLAMHKCTEVEEKEYLYQLYLEYVTTNDIEPLNRWLNFKESGLINAHREITTKSFLEQVSRLSKTPEFSQPFDVLEVLQLLQKKT</sequence>
<comment type="caution">
    <text evidence="2">The sequence shown here is derived from an EMBL/GenBank/DDBJ whole genome shotgun (WGS) entry which is preliminary data.</text>
</comment>
<protein>
    <submittedName>
        <fullName evidence="2">Uncharacterized protein</fullName>
    </submittedName>
</protein>
<dbReference type="EMBL" id="JAKRRY010000066">
    <property type="protein sequence ID" value="MCW8349142.1"/>
    <property type="molecule type" value="Genomic_DNA"/>
</dbReference>
<reference evidence="2" key="1">
    <citation type="submission" date="2022-02" db="EMBL/GenBank/DDBJ databases">
        <title>Vibrio sp. nov, a new bacterium isolated from seawater.</title>
        <authorList>
            <person name="Yuan Y."/>
        </authorList>
    </citation>
    <scope>NUCLEOTIDE SEQUENCE</scope>
    <source>
        <strain evidence="2">ZSDZ65</strain>
    </source>
</reference>
<keyword evidence="3" id="KW-1185">Reference proteome</keyword>
<proteinExistence type="predicted"/>
<accession>A0A9X3CSV6</accession>
<feature type="signal peptide" evidence="1">
    <location>
        <begin position="1"/>
        <end position="19"/>
    </location>
</feature>
<organism evidence="2 3">
    <name type="scientific">Vibrio qingdaonensis</name>
    <dbReference type="NCBI Taxonomy" id="2829491"/>
    <lineage>
        <taxon>Bacteria</taxon>
        <taxon>Pseudomonadati</taxon>
        <taxon>Pseudomonadota</taxon>
        <taxon>Gammaproteobacteria</taxon>
        <taxon>Vibrionales</taxon>
        <taxon>Vibrionaceae</taxon>
        <taxon>Vibrio</taxon>
    </lineage>
</organism>
<dbReference type="Proteomes" id="UP001155587">
    <property type="component" value="Unassembled WGS sequence"/>
</dbReference>
<dbReference type="AlphaFoldDB" id="A0A9X3CSV6"/>